<sequence length="74" mass="8807">MHVFMKLRRLFRLSTKKCGRHNQSMLFLQVEEAILRDEDLVNKLSIDLKFEIEQIIRKLSSSLSLLEIEISVEF</sequence>
<name>A0A8R1XKS3_ONCVO</name>
<proteinExistence type="predicted"/>
<accession>A0A8R1XKS3</accession>
<evidence type="ECO:0000313" key="2">
    <source>
        <dbReference type="Proteomes" id="UP000024404"/>
    </source>
</evidence>
<dbReference type="EMBL" id="CMVM020000345">
    <property type="status" value="NOT_ANNOTATED_CDS"/>
    <property type="molecule type" value="Genomic_DNA"/>
</dbReference>
<dbReference type="EnsemblMetazoa" id="OVOC10656.1">
    <property type="protein sequence ID" value="OVOC10656.1"/>
    <property type="gene ID" value="WBGene00247465"/>
</dbReference>
<keyword evidence="2" id="KW-1185">Reference proteome</keyword>
<dbReference type="Proteomes" id="UP000024404">
    <property type="component" value="Unassembled WGS sequence"/>
</dbReference>
<reference evidence="1" key="2">
    <citation type="submission" date="2022-06" db="UniProtKB">
        <authorList>
            <consortium name="EnsemblMetazoa"/>
        </authorList>
    </citation>
    <scope>IDENTIFICATION</scope>
</reference>
<reference evidence="2" key="1">
    <citation type="submission" date="2013-10" db="EMBL/GenBank/DDBJ databases">
        <title>Genome sequencing of Onchocerca volvulus.</title>
        <authorList>
            <person name="Cotton J."/>
            <person name="Tsai J."/>
            <person name="Stanley E."/>
            <person name="Tracey A."/>
            <person name="Holroyd N."/>
            <person name="Lustigman S."/>
            <person name="Berriman M."/>
        </authorList>
    </citation>
    <scope>NUCLEOTIDE SEQUENCE</scope>
</reference>
<dbReference type="AlphaFoldDB" id="A0A8R1XKS3"/>
<protein>
    <submittedName>
        <fullName evidence="1">Uncharacterized protein</fullName>
    </submittedName>
</protein>
<organism evidence="1 2">
    <name type="scientific">Onchocerca volvulus</name>
    <dbReference type="NCBI Taxonomy" id="6282"/>
    <lineage>
        <taxon>Eukaryota</taxon>
        <taxon>Metazoa</taxon>
        <taxon>Ecdysozoa</taxon>
        <taxon>Nematoda</taxon>
        <taxon>Chromadorea</taxon>
        <taxon>Rhabditida</taxon>
        <taxon>Spirurina</taxon>
        <taxon>Spiruromorpha</taxon>
        <taxon>Filarioidea</taxon>
        <taxon>Onchocercidae</taxon>
        <taxon>Onchocerca</taxon>
    </lineage>
</organism>
<evidence type="ECO:0000313" key="1">
    <source>
        <dbReference type="EnsemblMetazoa" id="OVOC10656.1"/>
    </source>
</evidence>